<name>A0ABD1F7M6_HYPHA</name>
<protein>
    <submittedName>
        <fullName evidence="3">Uncharacterized protein</fullName>
    </submittedName>
</protein>
<evidence type="ECO:0000313" key="3">
    <source>
        <dbReference type="EMBL" id="KAL1513603.1"/>
    </source>
</evidence>
<feature type="region of interest" description="Disordered" evidence="2">
    <location>
        <begin position="279"/>
        <end position="329"/>
    </location>
</feature>
<feature type="compositionally biased region" description="Basic and acidic residues" evidence="2">
    <location>
        <begin position="281"/>
        <end position="293"/>
    </location>
</feature>
<dbReference type="Pfam" id="PF21125">
    <property type="entry name" value="MPN_2A_DUB_like"/>
    <property type="match status" value="1"/>
</dbReference>
<feature type="compositionally biased region" description="Basic and acidic residues" evidence="2">
    <location>
        <begin position="302"/>
        <end position="315"/>
    </location>
</feature>
<dbReference type="Proteomes" id="UP001566132">
    <property type="component" value="Unassembled WGS sequence"/>
</dbReference>
<evidence type="ECO:0000256" key="1">
    <source>
        <dbReference type="SAM" id="Coils"/>
    </source>
</evidence>
<feature type="compositionally biased region" description="Basic residues" evidence="2">
    <location>
        <begin position="316"/>
        <end position="329"/>
    </location>
</feature>
<sequence>MFQPASVYLSGPAFSFLLYETSKSTIRQNGFLLGDIVHKEITTITDNEQKQVDISKIIKINSVIPCSSNHYFSKGRVDKDKLQEFLGSNFSKVVAWYKYEPSSTVKFTLKDRALHKQFRELFTVPQDLFSVCFLLMESADNYASYYYQQTFMRYHNGNFDKISLCIPNLSEPNNSYKTSEPASETFNEILSSITMDIENVKGVVAITEIGNAVQKSIDKTVSELTEAEKQLFDLEEEVKILRKKQPLNNRSDVENVNEVHNCEELSRNKDSSILELIENSPESKNKSTLHTENETASTKTADISKEVKKRSELPKTRKKTKARGQGRKF</sequence>
<evidence type="ECO:0000313" key="4">
    <source>
        <dbReference type="Proteomes" id="UP001566132"/>
    </source>
</evidence>
<dbReference type="InterPro" id="IPR023238">
    <property type="entry name" value="FAM175"/>
</dbReference>
<dbReference type="PANTHER" id="PTHR31728">
    <property type="entry name" value="ABRAXAS FAMILY MEMBER"/>
    <property type="match status" value="1"/>
</dbReference>
<organism evidence="3 4">
    <name type="scientific">Hypothenemus hampei</name>
    <name type="common">Coffee berry borer</name>
    <dbReference type="NCBI Taxonomy" id="57062"/>
    <lineage>
        <taxon>Eukaryota</taxon>
        <taxon>Metazoa</taxon>
        <taxon>Ecdysozoa</taxon>
        <taxon>Arthropoda</taxon>
        <taxon>Hexapoda</taxon>
        <taxon>Insecta</taxon>
        <taxon>Pterygota</taxon>
        <taxon>Neoptera</taxon>
        <taxon>Endopterygota</taxon>
        <taxon>Coleoptera</taxon>
        <taxon>Polyphaga</taxon>
        <taxon>Cucujiformia</taxon>
        <taxon>Curculionidae</taxon>
        <taxon>Scolytinae</taxon>
        <taxon>Hypothenemus</taxon>
    </lineage>
</organism>
<dbReference type="PANTHER" id="PTHR31728:SF5">
    <property type="entry name" value="OS07G0540200 PROTEIN"/>
    <property type="match status" value="1"/>
</dbReference>
<dbReference type="PRINTS" id="PR02051">
    <property type="entry name" value="PROTEINF175"/>
</dbReference>
<gene>
    <name evidence="3" type="ORF">ABEB36_002994</name>
</gene>
<dbReference type="EMBL" id="JBDJPC010000002">
    <property type="protein sequence ID" value="KAL1513603.1"/>
    <property type="molecule type" value="Genomic_DNA"/>
</dbReference>
<comment type="caution">
    <text evidence="3">The sequence shown here is derived from an EMBL/GenBank/DDBJ whole genome shotgun (WGS) entry which is preliminary data.</text>
</comment>
<proteinExistence type="predicted"/>
<keyword evidence="4" id="KW-1185">Reference proteome</keyword>
<reference evidence="3 4" key="1">
    <citation type="submission" date="2024-05" db="EMBL/GenBank/DDBJ databases">
        <title>Genetic variation in Jamaican populations of the coffee berry borer (Hypothenemus hampei).</title>
        <authorList>
            <person name="Errbii M."/>
            <person name="Myrie A."/>
        </authorList>
    </citation>
    <scope>NUCLEOTIDE SEQUENCE [LARGE SCALE GENOMIC DNA]</scope>
    <source>
        <strain evidence="3">JA-Hopewell-2020-01-JO</strain>
        <tissue evidence="3">Whole body</tissue>
    </source>
</reference>
<evidence type="ECO:0000256" key="2">
    <source>
        <dbReference type="SAM" id="MobiDB-lite"/>
    </source>
</evidence>
<accession>A0ABD1F7M6</accession>
<dbReference type="AlphaFoldDB" id="A0ABD1F7M6"/>
<dbReference type="CDD" id="cd23525">
    <property type="entry name" value="Abraxas_2_insects"/>
    <property type="match status" value="1"/>
</dbReference>
<keyword evidence="1" id="KW-0175">Coiled coil</keyword>
<feature type="coiled-coil region" evidence="1">
    <location>
        <begin position="217"/>
        <end position="244"/>
    </location>
</feature>